<comment type="similarity">
    <text evidence="2 5">Belongs to the acyl-CoA dehydrogenase family.</text>
</comment>
<dbReference type="Gene3D" id="2.40.110.10">
    <property type="entry name" value="Butyryl-CoA Dehydrogenase, subunit A, domain 2"/>
    <property type="match status" value="1"/>
</dbReference>
<dbReference type="PANTHER" id="PTHR43884">
    <property type="entry name" value="ACYL-COA DEHYDROGENASE"/>
    <property type="match status" value="1"/>
</dbReference>
<dbReference type="InterPro" id="IPR009075">
    <property type="entry name" value="AcylCo_DH/oxidase_C"/>
</dbReference>
<dbReference type="Gene3D" id="1.20.140.10">
    <property type="entry name" value="Butyryl-CoA Dehydrogenase, subunit A, domain 3"/>
    <property type="match status" value="1"/>
</dbReference>
<dbReference type="PIRSF" id="PIRSF016578">
    <property type="entry name" value="HsaA"/>
    <property type="match status" value="1"/>
</dbReference>
<sequence length="385" mass="41810">MLSFDFSEEQLALRETVSRFAREVISPRAIQLDETDEFPHDIVKQMGGLGLLGLPIPEEYGGVGADFISYISAIEEISYASAALGVMLAVHTSVGSFPILYFGTDEQKQAYLPRLASGEWIGAFALTEPSAGSDAGGIRTRAVKQGDEYILNGEKIFITNAREANLFCVFAVTDPTKGKRGVSAFLVERDTPGFTIGPTEKKMGLHGSSTCALTFNDAHIPAASLLGQEGEGFRIAMQLLDGGRIGIAAQAQGIARSALDLTARYVQDRQQFGRPLAQLQAVQMLLADMATRVEAAHWLIYHAAKLKDAGKPCGKEASMAKLFASDGAMSVTTDAVQLHGGYGYIREYHVERLMRDAKVTQIYEGTNQIQRVVIARQLLKETLKK</sequence>
<name>A0ABY6Z3I6_9BACL</name>
<dbReference type="PROSITE" id="PS00073">
    <property type="entry name" value="ACYL_COA_DH_2"/>
    <property type="match status" value="1"/>
</dbReference>
<keyword evidence="10" id="KW-1185">Reference proteome</keyword>
<dbReference type="SUPFAM" id="SSF56645">
    <property type="entry name" value="Acyl-CoA dehydrogenase NM domain-like"/>
    <property type="match status" value="1"/>
</dbReference>
<dbReference type="InterPro" id="IPR006089">
    <property type="entry name" value="Acyl-CoA_DH_CS"/>
</dbReference>
<dbReference type="RefSeq" id="WP_268044291.1">
    <property type="nucleotide sequence ID" value="NZ_CP104064.1"/>
</dbReference>
<dbReference type="InterPro" id="IPR009100">
    <property type="entry name" value="AcylCoA_DH/oxidase_NM_dom_sf"/>
</dbReference>
<feature type="domain" description="Acyl-CoA dehydrogenase/oxidase C-terminal" evidence="6">
    <location>
        <begin position="230"/>
        <end position="379"/>
    </location>
</feature>
<keyword evidence="4 5" id="KW-0274">FAD</keyword>
<keyword evidence="5" id="KW-0560">Oxidoreductase</keyword>
<keyword evidence="3 5" id="KW-0285">Flavoprotein</keyword>
<evidence type="ECO:0000256" key="4">
    <source>
        <dbReference type="ARBA" id="ARBA00022827"/>
    </source>
</evidence>
<dbReference type="EMBL" id="CP104064">
    <property type="protein sequence ID" value="WAH36891.1"/>
    <property type="molecule type" value="Genomic_DNA"/>
</dbReference>
<evidence type="ECO:0000256" key="5">
    <source>
        <dbReference type="RuleBase" id="RU362125"/>
    </source>
</evidence>
<dbReference type="Pfam" id="PF02770">
    <property type="entry name" value="Acyl-CoA_dh_M"/>
    <property type="match status" value="1"/>
</dbReference>
<proteinExistence type="inferred from homology"/>
<evidence type="ECO:0000313" key="9">
    <source>
        <dbReference type="EMBL" id="WAH36891.1"/>
    </source>
</evidence>
<feature type="domain" description="Acyl-CoA dehydrogenase/oxidase N-terminal" evidence="8">
    <location>
        <begin position="7"/>
        <end position="119"/>
    </location>
</feature>
<dbReference type="CDD" id="cd01158">
    <property type="entry name" value="SCAD_SBCAD"/>
    <property type="match status" value="1"/>
</dbReference>
<dbReference type="Pfam" id="PF00441">
    <property type="entry name" value="Acyl-CoA_dh_1"/>
    <property type="match status" value="1"/>
</dbReference>
<dbReference type="SUPFAM" id="SSF47203">
    <property type="entry name" value="Acyl-CoA dehydrogenase C-terminal domain-like"/>
    <property type="match status" value="1"/>
</dbReference>
<protein>
    <submittedName>
        <fullName evidence="9">Acyl-CoA dehydrogenase</fullName>
    </submittedName>
</protein>
<dbReference type="InterPro" id="IPR036250">
    <property type="entry name" value="AcylCo_DH-like_C"/>
</dbReference>
<comment type="cofactor">
    <cofactor evidence="1 5">
        <name>FAD</name>
        <dbReference type="ChEBI" id="CHEBI:57692"/>
    </cofactor>
</comment>
<gene>
    <name evidence="9" type="ORF">NZD86_22460</name>
</gene>
<evidence type="ECO:0000259" key="8">
    <source>
        <dbReference type="Pfam" id="PF02771"/>
    </source>
</evidence>
<evidence type="ECO:0000256" key="3">
    <source>
        <dbReference type="ARBA" id="ARBA00022630"/>
    </source>
</evidence>
<evidence type="ECO:0000259" key="7">
    <source>
        <dbReference type="Pfam" id="PF02770"/>
    </source>
</evidence>
<evidence type="ECO:0000256" key="1">
    <source>
        <dbReference type="ARBA" id="ARBA00001974"/>
    </source>
</evidence>
<dbReference type="Gene3D" id="1.10.540.10">
    <property type="entry name" value="Acyl-CoA dehydrogenase/oxidase, N-terminal domain"/>
    <property type="match status" value="1"/>
</dbReference>
<evidence type="ECO:0000313" key="10">
    <source>
        <dbReference type="Proteomes" id="UP001164803"/>
    </source>
</evidence>
<dbReference type="InterPro" id="IPR037069">
    <property type="entry name" value="AcylCoA_DH/ox_N_sf"/>
</dbReference>
<dbReference type="InterPro" id="IPR013786">
    <property type="entry name" value="AcylCoA_DH/ox_N"/>
</dbReference>
<reference evidence="9" key="1">
    <citation type="submission" date="2022-08" db="EMBL/GenBank/DDBJ databases">
        <title>Alicyclobacillus dauci DSM2870, complete genome.</title>
        <authorList>
            <person name="Wang Q."/>
            <person name="Cai R."/>
            <person name="Wang Z."/>
        </authorList>
    </citation>
    <scope>NUCLEOTIDE SEQUENCE</scope>
    <source>
        <strain evidence="9">DSM 28700</strain>
    </source>
</reference>
<evidence type="ECO:0000259" key="6">
    <source>
        <dbReference type="Pfam" id="PF00441"/>
    </source>
</evidence>
<feature type="domain" description="Acyl-CoA oxidase/dehydrogenase middle" evidence="7">
    <location>
        <begin position="123"/>
        <end position="217"/>
    </location>
</feature>
<dbReference type="Pfam" id="PF02771">
    <property type="entry name" value="Acyl-CoA_dh_N"/>
    <property type="match status" value="1"/>
</dbReference>
<accession>A0ABY6Z3I6</accession>
<dbReference type="Proteomes" id="UP001164803">
    <property type="component" value="Chromosome"/>
</dbReference>
<dbReference type="PROSITE" id="PS00072">
    <property type="entry name" value="ACYL_COA_DH_1"/>
    <property type="match status" value="1"/>
</dbReference>
<dbReference type="InterPro" id="IPR046373">
    <property type="entry name" value="Acyl-CoA_Oxase/DH_mid-dom_sf"/>
</dbReference>
<organism evidence="9 10">
    <name type="scientific">Alicyclobacillus dauci</name>
    <dbReference type="NCBI Taxonomy" id="1475485"/>
    <lineage>
        <taxon>Bacteria</taxon>
        <taxon>Bacillati</taxon>
        <taxon>Bacillota</taxon>
        <taxon>Bacilli</taxon>
        <taxon>Bacillales</taxon>
        <taxon>Alicyclobacillaceae</taxon>
        <taxon>Alicyclobacillus</taxon>
    </lineage>
</organism>
<dbReference type="InterPro" id="IPR006091">
    <property type="entry name" value="Acyl-CoA_Oxase/DH_mid-dom"/>
</dbReference>
<dbReference type="PANTHER" id="PTHR43884:SF12">
    <property type="entry name" value="ISOVALERYL-COA DEHYDROGENASE, MITOCHONDRIAL-RELATED"/>
    <property type="match status" value="1"/>
</dbReference>
<evidence type="ECO:0000256" key="2">
    <source>
        <dbReference type="ARBA" id="ARBA00009347"/>
    </source>
</evidence>